<dbReference type="PANTHER" id="PTHR43078">
    <property type="entry name" value="UDP-GLUCURONIC ACID DECARBOXYLASE-RELATED"/>
    <property type="match status" value="1"/>
</dbReference>
<dbReference type="SUPFAM" id="SSF51735">
    <property type="entry name" value="NAD(P)-binding Rossmann-fold domains"/>
    <property type="match status" value="1"/>
</dbReference>
<keyword evidence="7" id="KW-0520">NAD</keyword>
<dbReference type="PANTHER" id="PTHR43078:SF6">
    <property type="entry name" value="UDP-GLUCURONIC ACID DECARBOXYLASE 1"/>
    <property type="match status" value="1"/>
</dbReference>
<dbReference type="Gene3D" id="3.90.25.10">
    <property type="entry name" value="UDP-galactose 4-epimerase, domain 1"/>
    <property type="match status" value="1"/>
</dbReference>
<dbReference type="GO" id="GO:0042732">
    <property type="term" value="P:D-xylose metabolic process"/>
    <property type="evidence" value="ECO:0007669"/>
    <property type="project" value="InterPro"/>
</dbReference>
<feature type="compositionally biased region" description="Basic and acidic residues" evidence="13">
    <location>
        <begin position="127"/>
        <end position="140"/>
    </location>
</feature>
<dbReference type="EC" id="4.2.1.46" evidence="15"/>
<dbReference type="InterPro" id="IPR001509">
    <property type="entry name" value="Epimerase_deHydtase"/>
</dbReference>
<dbReference type="AlphaFoldDB" id="A0A852RU38"/>
<evidence type="ECO:0000313" key="16">
    <source>
        <dbReference type="Proteomes" id="UP000582231"/>
    </source>
</evidence>
<comment type="caution">
    <text evidence="15">The sequence shown here is derived from an EMBL/GenBank/DDBJ whole genome shotgun (WGS) entry which is preliminary data.</text>
</comment>
<dbReference type="RefSeq" id="WP_179727584.1">
    <property type="nucleotide sequence ID" value="NZ_BAABEF010000001.1"/>
</dbReference>
<dbReference type="GO" id="GO:0005737">
    <property type="term" value="C:cytoplasm"/>
    <property type="evidence" value="ECO:0007669"/>
    <property type="project" value="TreeGrafter"/>
</dbReference>
<comment type="subcellular location">
    <subcellularLocation>
        <location evidence="2">Golgi apparatus membrane</location>
        <topology evidence="2">Single-pass type II membrane protein</topology>
    </subcellularLocation>
    <subcellularLocation>
        <location evidence="12">Golgi apparatus</location>
        <location evidence="12">Golgi stack membrane</location>
    </subcellularLocation>
</comment>
<evidence type="ECO:0000256" key="9">
    <source>
        <dbReference type="ARBA" id="ARBA00023136"/>
    </source>
</evidence>
<keyword evidence="9" id="KW-0472">Membrane</keyword>
<dbReference type="FunFam" id="3.40.50.720:FF:000065">
    <property type="entry name" value="UDP-glucuronic acid decarboxylase 1"/>
    <property type="match status" value="1"/>
</dbReference>
<keyword evidence="3" id="KW-0812">Transmembrane</keyword>
<evidence type="ECO:0000256" key="6">
    <source>
        <dbReference type="ARBA" id="ARBA00022989"/>
    </source>
</evidence>
<name>A0A852RU38_9ACTN</name>
<proteinExistence type="predicted"/>
<keyword evidence="4" id="KW-0210">Decarboxylase</keyword>
<keyword evidence="16" id="KW-1185">Reference proteome</keyword>
<accession>A0A852RU38</accession>
<keyword evidence="10" id="KW-0325">Glycoprotein</keyword>
<evidence type="ECO:0000313" key="15">
    <source>
        <dbReference type="EMBL" id="NYD31414.1"/>
    </source>
</evidence>
<dbReference type="Gene3D" id="3.40.50.720">
    <property type="entry name" value="NAD(P)-binding Rossmann-like Domain"/>
    <property type="match status" value="1"/>
</dbReference>
<evidence type="ECO:0000256" key="5">
    <source>
        <dbReference type="ARBA" id="ARBA00022968"/>
    </source>
</evidence>
<dbReference type="UniPathway" id="UPA00796">
    <property type="reaction ID" value="UER00771"/>
</dbReference>
<evidence type="ECO:0000256" key="12">
    <source>
        <dbReference type="ARBA" id="ARBA00037859"/>
    </source>
</evidence>
<dbReference type="InterPro" id="IPR036291">
    <property type="entry name" value="NAD(P)-bd_dom_sf"/>
</dbReference>
<evidence type="ECO:0000256" key="11">
    <source>
        <dbReference type="ARBA" id="ARBA00023239"/>
    </source>
</evidence>
<dbReference type="Pfam" id="PF01370">
    <property type="entry name" value="Epimerase"/>
    <property type="match status" value="1"/>
</dbReference>
<evidence type="ECO:0000256" key="3">
    <source>
        <dbReference type="ARBA" id="ARBA00022692"/>
    </source>
</evidence>
<dbReference type="Proteomes" id="UP000582231">
    <property type="component" value="Unassembled WGS sequence"/>
</dbReference>
<reference evidence="15 16" key="1">
    <citation type="submission" date="2020-07" db="EMBL/GenBank/DDBJ databases">
        <title>Sequencing the genomes of 1000 actinobacteria strains.</title>
        <authorList>
            <person name="Klenk H.-P."/>
        </authorList>
    </citation>
    <scope>NUCLEOTIDE SEQUENCE [LARGE SCALE GENOMIC DNA]</scope>
    <source>
        <strain evidence="15 16">DSM 19082</strain>
    </source>
</reference>
<evidence type="ECO:0000256" key="7">
    <source>
        <dbReference type="ARBA" id="ARBA00023027"/>
    </source>
</evidence>
<keyword evidence="11 15" id="KW-0456">Lyase</keyword>
<dbReference type="GO" id="GO:0070403">
    <property type="term" value="F:NAD+ binding"/>
    <property type="evidence" value="ECO:0007669"/>
    <property type="project" value="InterPro"/>
</dbReference>
<keyword evidence="5" id="KW-0735">Signal-anchor</keyword>
<feature type="region of interest" description="Disordered" evidence="13">
    <location>
        <begin position="124"/>
        <end position="145"/>
    </location>
</feature>
<feature type="domain" description="NAD-dependent epimerase/dehydratase" evidence="14">
    <location>
        <begin position="8"/>
        <end position="242"/>
    </location>
</feature>
<dbReference type="GO" id="GO:0033320">
    <property type="term" value="P:UDP-D-xylose biosynthetic process"/>
    <property type="evidence" value="ECO:0007669"/>
    <property type="project" value="UniProtKB-UniPathway"/>
</dbReference>
<organism evidence="15 16">
    <name type="scientific">Nocardioides kongjuensis</name>
    <dbReference type="NCBI Taxonomy" id="349522"/>
    <lineage>
        <taxon>Bacteria</taxon>
        <taxon>Bacillati</taxon>
        <taxon>Actinomycetota</taxon>
        <taxon>Actinomycetes</taxon>
        <taxon>Propionibacteriales</taxon>
        <taxon>Nocardioidaceae</taxon>
        <taxon>Nocardioides</taxon>
    </lineage>
</organism>
<evidence type="ECO:0000259" key="14">
    <source>
        <dbReference type="Pfam" id="PF01370"/>
    </source>
</evidence>
<protein>
    <submittedName>
        <fullName evidence="15">dTDP-glucose 4,6-dehydratase</fullName>
        <ecNumber evidence="15">4.2.1.46</ecNumber>
    </submittedName>
</protein>
<evidence type="ECO:0000256" key="13">
    <source>
        <dbReference type="SAM" id="MobiDB-lite"/>
    </source>
</evidence>
<dbReference type="GO" id="GO:0008460">
    <property type="term" value="F:dTDP-glucose 4,6-dehydratase activity"/>
    <property type="evidence" value="ECO:0007669"/>
    <property type="project" value="UniProtKB-EC"/>
</dbReference>
<evidence type="ECO:0000256" key="4">
    <source>
        <dbReference type="ARBA" id="ARBA00022793"/>
    </source>
</evidence>
<evidence type="ECO:0000256" key="1">
    <source>
        <dbReference type="ARBA" id="ARBA00001911"/>
    </source>
</evidence>
<evidence type="ECO:0000256" key="8">
    <source>
        <dbReference type="ARBA" id="ARBA00023034"/>
    </source>
</evidence>
<comment type="cofactor">
    <cofactor evidence="1">
        <name>NAD(+)</name>
        <dbReference type="ChEBI" id="CHEBI:57540"/>
    </cofactor>
</comment>
<gene>
    <name evidence="15" type="ORF">BJ958_002960</name>
</gene>
<keyword evidence="6" id="KW-1133">Transmembrane helix</keyword>
<keyword evidence="8" id="KW-0333">Golgi apparatus</keyword>
<evidence type="ECO:0000256" key="10">
    <source>
        <dbReference type="ARBA" id="ARBA00023180"/>
    </source>
</evidence>
<dbReference type="GO" id="GO:0048040">
    <property type="term" value="F:UDP-glucuronate decarboxylase activity"/>
    <property type="evidence" value="ECO:0007669"/>
    <property type="project" value="TreeGrafter"/>
</dbReference>
<dbReference type="InterPro" id="IPR044516">
    <property type="entry name" value="UXS-like"/>
</dbReference>
<dbReference type="EMBL" id="JACCBF010000001">
    <property type="protein sequence ID" value="NYD31414.1"/>
    <property type="molecule type" value="Genomic_DNA"/>
</dbReference>
<evidence type="ECO:0000256" key="2">
    <source>
        <dbReference type="ARBA" id="ARBA00004323"/>
    </source>
</evidence>
<sequence>MEIPADCVVTGGAGFLGSWLCERLLAEGARVVCVDSLVTGSTANIAHLRETAGFRFVDADVTVGIPVEGRVDAVFHLASPASPVHYQRMPLETLRAGSHGTGHALDLAARHGARFLLASSSEVYGDPEEHPQRETYRGRVDPTGPRSMYDEAKRFAEALTVAHHVEHGTRTAIARIFNTYGPRMDPEDGRLVPTLMVQALTGQPLTVAGDGNQTRSLCWVGDLVDGLLRLACSDEPGPVNLGSDDERSVSEVAEVIRQVTGSTSPVQHVPRAPQDPLVRKPDLTRARTRLGWSPTTPLRMGLSRTAAWFADQLATDPPHASVSA</sequence>